<evidence type="ECO:0000256" key="6">
    <source>
        <dbReference type="SAM" id="Phobius"/>
    </source>
</evidence>
<organism evidence="8 9">
    <name type="scientific">Massariosphaeria phaeospora</name>
    <dbReference type="NCBI Taxonomy" id="100035"/>
    <lineage>
        <taxon>Eukaryota</taxon>
        <taxon>Fungi</taxon>
        <taxon>Dikarya</taxon>
        <taxon>Ascomycota</taxon>
        <taxon>Pezizomycotina</taxon>
        <taxon>Dothideomycetes</taxon>
        <taxon>Pleosporomycetidae</taxon>
        <taxon>Pleosporales</taxon>
        <taxon>Pleosporales incertae sedis</taxon>
        <taxon>Massariosphaeria</taxon>
    </lineage>
</organism>
<comment type="caution">
    <text evidence="8">The sequence shown here is derived from an EMBL/GenBank/DDBJ whole genome shotgun (WGS) entry which is preliminary data.</text>
</comment>
<feature type="transmembrane region" description="Helical" evidence="6">
    <location>
        <begin position="81"/>
        <end position="106"/>
    </location>
</feature>
<comment type="similarity">
    <text evidence="5">Belongs to the SAT4 family.</text>
</comment>
<evidence type="ECO:0000256" key="2">
    <source>
        <dbReference type="ARBA" id="ARBA00022692"/>
    </source>
</evidence>
<dbReference type="PANTHER" id="PTHR33048:SF47">
    <property type="entry name" value="INTEGRAL MEMBRANE PROTEIN-RELATED"/>
    <property type="match status" value="1"/>
</dbReference>
<evidence type="ECO:0000256" key="3">
    <source>
        <dbReference type="ARBA" id="ARBA00022989"/>
    </source>
</evidence>
<name>A0A7C8MJ46_9PLEO</name>
<feature type="transmembrane region" description="Helical" evidence="6">
    <location>
        <begin position="6"/>
        <end position="22"/>
    </location>
</feature>
<keyword evidence="3 6" id="KW-1133">Transmembrane helix</keyword>
<dbReference type="EMBL" id="JAADJZ010000019">
    <property type="protein sequence ID" value="KAF2868385.1"/>
    <property type="molecule type" value="Genomic_DNA"/>
</dbReference>
<comment type="subcellular location">
    <subcellularLocation>
        <location evidence="1">Membrane</location>
        <topology evidence="1">Multi-pass membrane protein</topology>
    </subcellularLocation>
</comment>
<feature type="non-terminal residue" evidence="8">
    <location>
        <position position="266"/>
    </location>
</feature>
<dbReference type="InterPro" id="IPR049326">
    <property type="entry name" value="Rhodopsin_dom_fungi"/>
</dbReference>
<feature type="domain" description="Rhodopsin" evidence="7">
    <location>
        <begin position="18"/>
        <end position="266"/>
    </location>
</feature>
<evidence type="ECO:0000313" key="9">
    <source>
        <dbReference type="Proteomes" id="UP000481861"/>
    </source>
</evidence>
<evidence type="ECO:0000259" key="7">
    <source>
        <dbReference type="Pfam" id="PF20684"/>
    </source>
</evidence>
<sequence length="266" mass="29798">VVGTAVAFMTLGMILTLLRIWARRLQAKSFMIGDVLVPATLVLLWALCIVAIYVVQICGFGHHTHHIITHYGDTLHTNNVLVYYVLPCLHYVSVALPRLTILNLYLSFLRQNWARHCCYALGVLVIVGTLINLSVTVFQCWPIGSIWGPGRPPLWCMNLQIHLQWGNFANIFIDTVILALPVPMVLRLSIPTREKVALLFTLSIASIGFAAGIIRFAIIIRQPTPCTDWPAHDHLWQLIDVTMCSIVETGMVLMAVCLITLRPLLK</sequence>
<protein>
    <recommendedName>
        <fullName evidence="7">Rhodopsin domain-containing protein</fullName>
    </recommendedName>
</protein>
<evidence type="ECO:0000256" key="5">
    <source>
        <dbReference type="ARBA" id="ARBA00038359"/>
    </source>
</evidence>
<feature type="transmembrane region" description="Helical" evidence="6">
    <location>
        <begin position="198"/>
        <end position="218"/>
    </location>
</feature>
<dbReference type="Proteomes" id="UP000481861">
    <property type="component" value="Unassembled WGS sequence"/>
</dbReference>
<keyword evidence="4 6" id="KW-0472">Membrane</keyword>
<gene>
    <name evidence="8" type="ORF">BDV95DRAFT_451084</name>
</gene>
<proteinExistence type="inferred from homology"/>
<keyword evidence="9" id="KW-1185">Reference proteome</keyword>
<feature type="transmembrane region" description="Helical" evidence="6">
    <location>
        <begin position="34"/>
        <end position="55"/>
    </location>
</feature>
<dbReference type="InterPro" id="IPR052337">
    <property type="entry name" value="SAT4-like"/>
</dbReference>
<evidence type="ECO:0000256" key="4">
    <source>
        <dbReference type="ARBA" id="ARBA00023136"/>
    </source>
</evidence>
<accession>A0A7C8MJ46</accession>
<reference evidence="8 9" key="1">
    <citation type="submission" date="2020-01" db="EMBL/GenBank/DDBJ databases">
        <authorList>
            <consortium name="DOE Joint Genome Institute"/>
            <person name="Haridas S."/>
            <person name="Albert R."/>
            <person name="Binder M."/>
            <person name="Bloem J."/>
            <person name="Labutti K."/>
            <person name="Salamov A."/>
            <person name="Andreopoulos B."/>
            <person name="Baker S.E."/>
            <person name="Barry K."/>
            <person name="Bills G."/>
            <person name="Bluhm B.H."/>
            <person name="Cannon C."/>
            <person name="Castanera R."/>
            <person name="Culley D.E."/>
            <person name="Daum C."/>
            <person name="Ezra D."/>
            <person name="Gonzalez J.B."/>
            <person name="Henrissat B."/>
            <person name="Kuo A."/>
            <person name="Liang C."/>
            <person name="Lipzen A."/>
            <person name="Lutzoni F."/>
            <person name="Magnuson J."/>
            <person name="Mondo S."/>
            <person name="Nolan M."/>
            <person name="Ohm R."/>
            <person name="Pangilinan J."/>
            <person name="Park H.-J.H."/>
            <person name="Ramirez L."/>
            <person name="Alfaro M."/>
            <person name="Sun H."/>
            <person name="Tritt A."/>
            <person name="Yoshinaga Y."/>
            <person name="Zwiers L.-H.L."/>
            <person name="Turgeon B.G."/>
            <person name="Goodwin S.B."/>
            <person name="Spatafora J.W."/>
            <person name="Crous P.W."/>
            <person name="Grigoriev I.V."/>
        </authorList>
    </citation>
    <scope>NUCLEOTIDE SEQUENCE [LARGE SCALE GENOMIC DNA]</scope>
    <source>
        <strain evidence="8 9">CBS 611.86</strain>
    </source>
</reference>
<evidence type="ECO:0000256" key="1">
    <source>
        <dbReference type="ARBA" id="ARBA00004141"/>
    </source>
</evidence>
<evidence type="ECO:0000313" key="8">
    <source>
        <dbReference type="EMBL" id="KAF2868385.1"/>
    </source>
</evidence>
<feature type="transmembrane region" description="Helical" evidence="6">
    <location>
        <begin position="238"/>
        <end position="261"/>
    </location>
</feature>
<feature type="non-terminal residue" evidence="8">
    <location>
        <position position="1"/>
    </location>
</feature>
<keyword evidence="2 6" id="KW-0812">Transmembrane</keyword>
<dbReference type="AlphaFoldDB" id="A0A7C8MJ46"/>
<dbReference type="GO" id="GO:0016020">
    <property type="term" value="C:membrane"/>
    <property type="evidence" value="ECO:0007669"/>
    <property type="project" value="UniProtKB-SubCell"/>
</dbReference>
<dbReference type="Pfam" id="PF20684">
    <property type="entry name" value="Fung_rhodopsin"/>
    <property type="match status" value="1"/>
</dbReference>
<feature type="transmembrane region" description="Helical" evidence="6">
    <location>
        <begin position="118"/>
        <end position="144"/>
    </location>
</feature>
<feature type="transmembrane region" description="Helical" evidence="6">
    <location>
        <begin position="164"/>
        <end position="186"/>
    </location>
</feature>
<dbReference type="OrthoDB" id="3529975at2759"/>
<dbReference type="PANTHER" id="PTHR33048">
    <property type="entry name" value="PTH11-LIKE INTEGRAL MEMBRANE PROTEIN (AFU_ORTHOLOGUE AFUA_5G11245)"/>
    <property type="match status" value="1"/>
</dbReference>